<evidence type="ECO:0000313" key="3">
    <source>
        <dbReference type="EMBL" id="PNP49313.1"/>
    </source>
</evidence>
<keyword evidence="1" id="KW-0812">Transmembrane</keyword>
<feature type="domain" description="Luciferase" evidence="2">
    <location>
        <begin position="215"/>
        <end position="273"/>
    </location>
</feature>
<dbReference type="Pfam" id="PF17648">
    <property type="entry name" value="Luciferase"/>
    <property type="match status" value="1"/>
</dbReference>
<dbReference type="OrthoDB" id="9987011at2759"/>
<dbReference type="EMBL" id="MTYI01000194">
    <property type="protein sequence ID" value="PNP49313.1"/>
    <property type="molecule type" value="Genomic_DNA"/>
</dbReference>
<comment type="caution">
    <text evidence="3">The sequence shown here is derived from an EMBL/GenBank/DDBJ whole genome shotgun (WGS) entry which is preliminary data.</text>
</comment>
<dbReference type="InterPro" id="IPR048273">
    <property type="entry name" value="Luciferase"/>
</dbReference>
<evidence type="ECO:0000259" key="2">
    <source>
        <dbReference type="Pfam" id="PF17648"/>
    </source>
</evidence>
<keyword evidence="1" id="KW-1133">Transmembrane helix</keyword>
<reference evidence="3 4" key="1">
    <citation type="submission" date="2017-02" db="EMBL/GenBank/DDBJ databases">
        <title>Genomes of Trichoderma spp. with biocontrol activity.</title>
        <authorList>
            <person name="Gardiner D."/>
            <person name="Kazan K."/>
            <person name="Vos C."/>
            <person name="Harvey P."/>
        </authorList>
    </citation>
    <scope>NUCLEOTIDE SEQUENCE [LARGE SCALE GENOMIC DNA]</scope>
    <source>
        <strain evidence="3 4">Tr1</strain>
    </source>
</reference>
<protein>
    <recommendedName>
        <fullName evidence="2">Luciferase domain-containing protein</fullName>
    </recommendedName>
</protein>
<dbReference type="PANTHER" id="PTHR38695">
    <property type="entry name" value="AMINO ACID PERMEASE_ SLC12A DOMAIN-CONTAINING PROTEIN"/>
    <property type="match status" value="1"/>
</dbReference>
<evidence type="ECO:0000256" key="1">
    <source>
        <dbReference type="SAM" id="Phobius"/>
    </source>
</evidence>
<organism evidence="3 4">
    <name type="scientific">Trichoderma harzianum</name>
    <name type="common">Hypocrea lixii</name>
    <dbReference type="NCBI Taxonomy" id="5544"/>
    <lineage>
        <taxon>Eukaryota</taxon>
        <taxon>Fungi</taxon>
        <taxon>Dikarya</taxon>
        <taxon>Ascomycota</taxon>
        <taxon>Pezizomycotina</taxon>
        <taxon>Sordariomycetes</taxon>
        <taxon>Hypocreomycetidae</taxon>
        <taxon>Hypocreales</taxon>
        <taxon>Hypocreaceae</taxon>
        <taxon>Trichoderma</taxon>
    </lineage>
</organism>
<sequence>MSMSIAPTETITSLSLIPDVDEASSVHSEVDLLKASCIVQQKSISITLDGTAVFIVSLGIALAIHFLDSYLAEAFVCLIPVALLVHNDYHNFLSLGPGGTPSTIQGYIRITYLRLLTLRDPFTAPLPDPNRDPKTGVLAGKHLPYRAGPRPVVAGIAPQRQLDQHGSRQCYIALRRAMERLSAKTPNKFGTERSCLEKHGLALFARHPLQTNCQGEIAHVHDSDHSMHMSLHPHDIKEILQKGWGQRHPLAWKNRFIQMPVSQDFVMVYAPRGKNFISVPQSSNFSYGVMLTVSADEMELEIVGKIINAAIWYTLAEDVDINAK</sequence>
<dbReference type="InterPro" id="IPR040841">
    <property type="entry name" value="Luciferase_dom"/>
</dbReference>
<dbReference type="Proteomes" id="UP000236290">
    <property type="component" value="Unassembled WGS sequence"/>
</dbReference>
<name>A0A2K0TUU6_TRIHA</name>
<keyword evidence="1" id="KW-0472">Membrane</keyword>
<dbReference type="PANTHER" id="PTHR38695:SF1">
    <property type="entry name" value="AMINO ACID PERMEASE_ SLC12A DOMAIN-CONTAINING PROTEIN"/>
    <property type="match status" value="1"/>
</dbReference>
<evidence type="ECO:0000313" key="4">
    <source>
        <dbReference type="Proteomes" id="UP000236290"/>
    </source>
</evidence>
<feature type="transmembrane region" description="Helical" evidence="1">
    <location>
        <begin position="44"/>
        <end position="64"/>
    </location>
</feature>
<proteinExistence type="predicted"/>
<gene>
    <name evidence="3" type="ORF">THARTR1_09921</name>
</gene>
<dbReference type="AlphaFoldDB" id="A0A2K0TUU6"/>
<accession>A0A2K0TUU6</accession>